<dbReference type="Proteomes" id="UP001367676">
    <property type="component" value="Unassembled WGS sequence"/>
</dbReference>
<protein>
    <submittedName>
        <fullName evidence="2">Uncharacterized protein</fullName>
    </submittedName>
</protein>
<dbReference type="AlphaFoldDB" id="A0AAN9T5I1"/>
<evidence type="ECO:0000313" key="2">
    <source>
        <dbReference type="EMBL" id="KAK7573411.1"/>
    </source>
</evidence>
<keyword evidence="3" id="KW-1185">Reference proteome</keyword>
<evidence type="ECO:0000256" key="1">
    <source>
        <dbReference type="SAM" id="MobiDB-lite"/>
    </source>
</evidence>
<evidence type="ECO:0000313" key="3">
    <source>
        <dbReference type="Proteomes" id="UP001367676"/>
    </source>
</evidence>
<name>A0AAN9T5I1_9HEMI</name>
<proteinExistence type="predicted"/>
<comment type="caution">
    <text evidence="2">The sequence shown here is derived from an EMBL/GenBank/DDBJ whole genome shotgun (WGS) entry which is preliminary data.</text>
</comment>
<sequence length="84" mass="9461">MLRIISLLRTRSTLCLKFDPAKLALYFSLWTITPRQTNVVENLKKGAISTPGSTREDPEDTANNVSKLPQRWCIPTPVAYMPQG</sequence>
<accession>A0AAN9T5I1</accession>
<organism evidence="2 3">
    <name type="scientific">Parthenolecanium corni</name>
    <dbReference type="NCBI Taxonomy" id="536013"/>
    <lineage>
        <taxon>Eukaryota</taxon>
        <taxon>Metazoa</taxon>
        <taxon>Ecdysozoa</taxon>
        <taxon>Arthropoda</taxon>
        <taxon>Hexapoda</taxon>
        <taxon>Insecta</taxon>
        <taxon>Pterygota</taxon>
        <taxon>Neoptera</taxon>
        <taxon>Paraneoptera</taxon>
        <taxon>Hemiptera</taxon>
        <taxon>Sternorrhyncha</taxon>
        <taxon>Coccoidea</taxon>
        <taxon>Coccidae</taxon>
        <taxon>Parthenolecanium</taxon>
    </lineage>
</organism>
<gene>
    <name evidence="2" type="ORF">V9T40_010602</name>
</gene>
<dbReference type="EMBL" id="JBBCAQ010000037">
    <property type="protein sequence ID" value="KAK7573411.1"/>
    <property type="molecule type" value="Genomic_DNA"/>
</dbReference>
<reference evidence="2 3" key="1">
    <citation type="submission" date="2024-03" db="EMBL/GenBank/DDBJ databases">
        <title>Adaptation during the transition from Ophiocordyceps entomopathogen to insect associate is accompanied by gene loss and intensified selection.</title>
        <authorList>
            <person name="Ward C.M."/>
            <person name="Onetto C.A."/>
            <person name="Borneman A.R."/>
        </authorList>
    </citation>
    <scope>NUCLEOTIDE SEQUENCE [LARGE SCALE GENOMIC DNA]</scope>
    <source>
        <strain evidence="2">AWRI1</strain>
        <tissue evidence="2">Single Adult Female</tissue>
    </source>
</reference>
<feature type="region of interest" description="Disordered" evidence="1">
    <location>
        <begin position="47"/>
        <end position="66"/>
    </location>
</feature>